<dbReference type="SUPFAM" id="SSF56349">
    <property type="entry name" value="DNA breaking-rejoining enzymes"/>
    <property type="match status" value="1"/>
</dbReference>
<dbReference type="GO" id="GO:0006310">
    <property type="term" value="P:DNA recombination"/>
    <property type="evidence" value="ECO:0007669"/>
    <property type="project" value="UniProtKB-KW"/>
</dbReference>
<evidence type="ECO:0000313" key="6">
    <source>
        <dbReference type="Proteomes" id="UP000823928"/>
    </source>
</evidence>
<dbReference type="Gene3D" id="1.10.443.10">
    <property type="entry name" value="Intergrase catalytic core"/>
    <property type="match status" value="1"/>
</dbReference>
<sequence length="328" mass="38645">MSVFKHKNGYYGYNFMYKGKRYCKTFKGFSKDEVAQFEVVHKAELVKRGYDITQKKDYYLDELIADYKEYRKAHYTRPDEFDYVIDKFYKLIGNKNVEQIIVSDIEKYIALRLNKVKNSSINRELDIIRRIFSLGIENKKLFVNPCLSVKDLRIENPPERYLTKEEEKALLAVCNPIMQAIIITALHTGGRENEILSLKWEDIFFKEGYLILRNTKNNRPRKLKMTPTLKNVLALLPRLSEYVFTSPETGTRYKDIHSTFDRAVKRSKIPHITFHKLRHTTASRLNEMGIDIVTIQKMLDHSDIKTTMRYTHNAKSSIDNAIMALDKY</sequence>
<dbReference type="Gene3D" id="1.10.150.130">
    <property type="match status" value="1"/>
</dbReference>
<dbReference type="PANTHER" id="PTHR30349">
    <property type="entry name" value="PHAGE INTEGRASE-RELATED"/>
    <property type="match status" value="1"/>
</dbReference>
<dbReference type="PANTHER" id="PTHR30349:SF64">
    <property type="entry name" value="PROPHAGE INTEGRASE INTD-RELATED"/>
    <property type="match status" value="1"/>
</dbReference>
<dbReference type="InterPro" id="IPR002104">
    <property type="entry name" value="Integrase_catalytic"/>
</dbReference>
<protein>
    <submittedName>
        <fullName evidence="5">Site-specific integrase</fullName>
    </submittedName>
</protein>
<keyword evidence="3" id="KW-0233">DNA recombination</keyword>
<dbReference type="AlphaFoldDB" id="A0A9D1JN30"/>
<comment type="similarity">
    <text evidence="1">Belongs to the 'phage' integrase family.</text>
</comment>
<reference evidence="5" key="1">
    <citation type="submission" date="2020-10" db="EMBL/GenBank/DDBJ databases">
        <authorList>
            <person name="Gilroy R."/>
        </authorList>
    </citation>
    <scope>NUCLEOTIDE SEQUENCE</scope>
    <source>
        <strain evidence="5">6276</strain>
    </source>
</reference>
<dbReference type="CDD" id="cd00796">
    <property type="entry name" value="INT_Rci_Hp1_C"/>
    <property type="match status" value="1"/>
</dbReference>
<dbReference type="GO" id="GO:0015074">
    <property type="term" value="P:DNA integration"/>
    <property type="evidence" value="ECO:0007669"/>
    <property type="project" value="InterPro"/>
</dbReference>
<accession>A0A9D1JN30</accession>
<feature type="domain" description="Tyr recombinase" evidence="4">
    <location>
        <begin position="157"/>
        <end position="323"/>
    </location>
</feature>
<evidence type="ECO:0000259" key="4">
    <source>
        <dbReference type="PROSITE" id="PS51898"/>
    </source>
</evidence>
<evidence type="ECO:0000256" key="2">
    <source>
        <dbReference type="ARBA" id="ARBA00023125"/>
    </source>
</evidence>
<proteinExistence type="inferred from homology"/>
<dbReference type="InterPro" id="IPR010998">
    <property type="entry name" value="Integrase_recombinase_N"/>
</dbReference>
<dbReference type="PROSITE" id="PS51898">
    <property type="entry name" value="TYR_RECOMBINASE"/>
    <property type="match status" value="1"/>
</dbReference>
<dbReference type="InterPro" id="IPR013762">
    <property type="entry name" value="Integrase-like_cat_sf"/>
</dbReference>
<organism evidence="5 6">
    <name type="scientific">Candidatus Scatousia excrementigallinarum</name>
    <dbReference type="NCBI Taxonomy" id="2840935"/>
    <lineage>
        <taxon>Bacteria</taxon>
        <taxon>Candidatus Scatousia</taxon>
    </lineage>
</organism>
<evidence type="ECO:0000256" key="1">
    <source>
        <dbReference type="ARBA" id="ARBA00008857"/>
    </source>
</evidence>
<dbReference type="InterPro" id="IPR050090">
    <property type="entry name" value="Tyrosine_recombinase_XerCD"/>
</dbReference>
<keyword evidence="2" id="KW-0238">DNA-binding</keyword>
<dbReference type="EMBL" id="DVIU01000156">
    <property type="protein sequence ID" value="HIS36543.1"/>
    <property type="molecule type" value="Genomic_DNA"/>
</dbReference>
<name>A0A9D1JN30_9BACT</name>
<dbReference type="Proteomes" id="UP000823928">
    <property type="component" value="Unassembled WGS sequence"/>
</dbReference>
<comment type="caution">
    <text evidence="5">The sequence shown here is derived from an EMBL/GenBank/DDBJ whole genome shotgun (WGS) entry which is preliminary data.</text>
</comment>
<evidence type="ECO:0000313" key="5">
    <source>
        <dbReference type="EMBL" id="HIS36543.1"/>
    </source>
</evidence>
<dbReference type="InterPro" id="IPR011010">
    <property type="entry name" value="DNA_brk_join_enz"/>
</dbReference>
<dbReference type="GO" id="GO:0003677">
    <property type="term" value="F:DNA binding"/>
    <property type="evidence" value="ECO:0007669"/>
    <property type="project" value="UniProtKB-KW"/>
</dbReference>
<dbReference type="Pfam" id="PF00589">
    <property type="entry name" value="Phage_integrase"/>
    <property type="match status" value="1"/>
</dbReference>
<gene>
    <name evidence="5" type="ORF">IAC10_07935</name>
</gene>
<reference evidence="5" key="2">
    <citation type="journal article" date="2021" name="PeerJ">
        <title>Extensive microbial diversity within the chicken gut microbiome revealed by metagenomics and culture.</title>
        <authorList>
            <person name="Gilroy R."/>
            <person name="Ravi A."/>
            <person name="Getino M."/>
            <person name="Pursley I."/>
            <person name="Horton D.L."/>
            <person name="Alikhan N.F."/>
            <person name="Baker D."/>
            <person name="Gharbi K."/>
            <person name="Hall N."/>
            <person name="Watson M."/>
            <person name="Adriaenssens E.M."/>
            <person name="Foster-Nyarko E."/>
            <person name="Jarju S."/>
            <person name="Secka A."/>
            <person name="Antonio M."/>
            <person name="Oren A."/>
            <person name="Chaudhuri R.R."/>
            <person name="La Ragione R."/>
            <person name="Hildebrand F."/>
            <person name="Pallen M.J."/>
        </authorList>
    </citation>
    <scope>NUCLEOTIDE SEQUENCE</scope>
    <source>
        <strain evidence="5">6276</strain>
    </source>
</reference>
<evidence type="ECO:0000256" key="3">
    <source>
        <dbReference type="ARBA" id="ARBA00023172"/>
    </source>
</evidence>